<keyword evidence="2" id="KW-1133">Transmembrane helix</keyword>
<dbReference type="KEGG" id="drt:Dret_0017"/>
<dbReference type="PANTHER" id="PTHR43801:SF1">
    <property type="entry name" value="POLYPRENYL SYNTHETASE"/>
    <property type="match status" value="1"/>
</dbReference>
<dbReference type="STRING" id="485915.Dret_0017"/>
<feature type="transmembrane region" description="Helical" evidence="2">
    <location>
        <begin position="26"/>
        <end position="50"/>
    </location>
</feature>
<reference evidence="4" key="1">
    <citation type="submission" date="2009-09" db="EMBL/GenBank/DDBJ databases">
        <title>The complete chromosome of Desulfohalobium retbaense DSM 5692.</title>
        <authorList>
            <consortium name="US DOE Joint Genome Institute (JGI-PGF)"/>
            <person name="Lucas S."/>
            <person name="Copeland A."/>
            <person name="Lapidus A."/>
            <person name="Glavina del Rio T."/>
            <person name="Dalin E."/>
            <person name="Tice H."/>
            <person name="Bruce D."/>
            <person name="Goodwin L."/>
            <person name="Pitluck S."/>
            <person name="Kyrpides N."/>
            <person name="Mavromatis K."/>
            <person name="Ivanova N."/>
            <person name="Mikhailova N."/>
            <person name="Munk A.C."/>
            <person name="Brettin T."/>
            <person name="Detter J.C."/>
            <person name="Han C."/>
            <person name="Tapia R."/>
            <person name="Larimer F."/>
            <person name="Land M."/>
            <person name="Hauser L."/>
            <person name="Markowitz V."/>
            <person name="Cheng J.-F."/>
            <person name="Hugenholtz P."/>
            <person name="Woyke T."/>
            <person name="Wu D."/>
            <person name="Spring S."/>
            <person name="Klenk H.-P."/>
            <person name="Eisen J.A."/>
        </authorList>
    </citation>
    <scope>NUCLEOTIDE SEQUENCE [LARGE SCALE GENOMIC DNA]</scope>
    <source>
        <strain evidence="4">DSM 5692</strain>
    </source>
</reference>
<dbReference type="OrthoDB" id="9787348at2"/>
<dbReference type="PANTHER" id="PTHR43801">
    <property type="entry name" value="NUCLEOTIDE-BINDING PROTEIN-RELATED"/>
    <property type="match status" value="1"/>
</dbReference>
<dbReference type="eggNOG" id="COG1852">
    <property type="taxonomic scope" value="Bacteria"/>
</dbReference>
<protein>
    <recommendedName>
        <fullName evidence="5">DUF116 domain-containing protein</fullName>
    </recommendedName>
</protein>
<accession>C8WZ44</accession>
<evidence type="ECO:0000313" key="3">
    <source>
        <dbReference type="EMBL" id="ACV67319.1"/>
    </source>
</evidence>
<evidence type="ECO:0000256" key="1">
    <source>
        <dbReference type="SAM" id="MobiDB-lite"/>
    </source>
</evidence>
<dbReference type="Proteomes" id="UP000001052">
    <property type="component" value="Chromosome"/>
</dbReference>
<dbReference type="Pfam" id="PF01976">
    <property type="entry name" value="DUF116"/>
    <property type="match status" value="1"/>
</dbReference>
<dbReference type="RefSeq" id="WP_012813868.1">
    <property type="nucleotide sequence ID" value="NC_013223.1"/>
</dbReference>
<keyword evidence="4" id="KW-1185">Reference proteome</keyword>
<dbReference type="AlphaFoldDB" id="C8WZ44"/>
<sequence length="298" mass="33046">MQHNDDSSLSSIEQDIRASFVARKRLFIGLITGTSLLVCLVLVLLWVVPYVGLSELHPAAPWVWGAIIAVGIGLIGWSSLAMVLNILFKRPILFSKRLRGLTIKLFLPVMTLVGRAVGLSKEKIRSSFIKVNNELVLSEGKRYAPEKVLMLMPHCLQNSMCKYRLTYNVENCKRCGLCPIAGLLELRDRYGVHLTVATGGTIARRIVVQTRPKVIIAVACERDLASGIQDTYPLPVYGVLNERPHGPCLDTQVSLQRTEWALRRFVRSEALPAEKVFPEALPDPGRRKPKPDSSVAAG</sequence>
<dbReference type="InterPro" id="IPR002829">
    <property type="entry name" value="DUF116"/>
</dbReference>
<organism evidence="3 4">
    <name type="scientific">Desulfohalobium retbaense (strain ATCC 49708 / DSM 5692 / JCM 16813 / HR100)</name>
    <dbReference type="NCBI Taxonomy" id="485915"/>
    <lineage>
        <taxon>Bacteria</taxon>
        <taxon>Pseudomonadati</taxon>
        <taxon>Thermodesulfobacteriota</taxon>
        <taxon>Desulfovibrionia</taxon>
        <taxon>Desulfovibrionales</taxon>
        <taxon>Desulfohalobiaceae</taxon>
        <taxon>Desulfohalobium</taxon>
    </lineage>
</organism>
<keyword evidence="2" id="KW-0812">Transmembrane</keyword>
<name>C8WZ44_DESRD</name>
<feature type="transmembrane region" description="Helical" evidence="2">
    <location>
        <begin position="100"/>
        <end position="118"/>
    </location>
</feature>
<dbReference type="EMBL" id="CP001734">
    <property type="protein sequence ID" value="ACV67319.1"/>
    <property type="molecule type" value="Genomic_DNA"/>
</dbReference>
<evidence type="ECO:0000313" key="4">
    <source>
        <dbReference type="Proteomes" id="UP000001052"/>
    </source>
</evidence>
<dbReference type="HOGENOM" id="CLU_067052_0_0_7"/>
<evidence type="ECO:0000256" key="2">
    <source>
        <dbReference type="SAM" id="Phobius"/>
    </source>
</evidence>
<feature type="transmembrane region" description="Helical" evidence="2">
    <location>
        <begin position="62"/>
        <end position="88"/>
    </location>
</feature>
<feature type="region of interest" description="Disordered" evidence="1">
    <location>
        <begin position="277"/>
        <end position="298"/>
    </location>
</feature>
<keyword evidence="2" id="KW-0472">Membrane</keyword>
<evidence type="ECO:0008006" key="5">
    <source>
        <dbReference type="Google" id="ProtNLM"/>
    </source>
</evidence>
<gene>
    <name evidence="3" type="ordered locus">Dret_0017</name>
</gene>
<reference evidence="3 4" key="2">
    <citation type="journal article" date="2010" name="Stand. Genomic Sci.">
        <title>Complete genome sequence of Desulfohalobium retbaense type strain (HR(100)).</title>
        <authorList>
            <person name="Spring S."/>
            <person name="Nolan M."/>
            <person name="Lapidus A."/>
            <person name="Glavina Del Rio T."/>
            <person name="Copeland A."/>
            <person name="Tice H."/>
            <person name="Cheng J.F."/>
            <person name="Lucas S."/>
            <person name="Land M."/>
            <person name="Chen F."/>
            <person name="Bruce D."/>
            <person name="Goodwin L."/>
            <person name="Pitluck S."/>
            <person name="Ivanova N."/>
            <person name="Mavromatis K."/>
            <person name="Mikhailova N."/>
            <person name="Pati A."/>
            <person name="Chen A."/>
            <person name="Palaniappan K."/>
            <person name="Hauser L."/>
            <person name="Chang Y.J."/>
            <person name="Jeffries C.D."/>
            <person name="Munk C."/>
            <person name="Kiss H."/>
            <person name="Chain P."/>
            <person name="Han C."/>
            <person name="Brettin T."/>
            <person name="Detter J.C."/>
            <person name="Schuler E."/>
            <person name="Goker M."/>
            <person name="Rohde M."/>
            <person name="Bristow J."/>
            <person name="Eisen J.A."/>
            <person name="Markowitz V."/>
            <person name="Hugenholtz P."/>
            <person name="Kyrpides N.C."/>
            <person name="Klenk H.P."/>
        </authorList>
    </citation>
    <scope>NUCLEOTIDE SEQUENCE [LARGE SCALE GENOMIC DNA]</scope>
    <source>
        <strain evidence="3 4">DSM 5692</strain>
    </source>
</reference>
<proteinExistence type="predicted"/>